<feature type="compositionally biased region" description="Polar residues" evidence="1">
    <location>
        <begin position="86"/>
        <end position="100"/>
    </location>
</feature>
<dbReference type="InterPro" id="IPR019198">
    <property type="entry name" value="Beta_propeller_containing"/>
</dbReference>
<keyword evidence="2" id="KW-0472">Membrane</keyword>
<dbReference type="Pfam" id="PF09826">
    <property type="entry name" value="Beta_propel"/>
    <property type="match status" value="1"/>
</dbReference>
<comment type="caution">
    <text evidence="3">The sequence shown here is derived from an EMBL/GenBank/DDBJ whole genome shotgun (WGS) entry which is preliminary data.</text>
</comment>
<dbReference type="AlphaFoldDB" id="A0A0G0E8Q4"/>
<keyword evidence="2" id="KW-1133">Transmembrane helix</keyword>
<evidence type="ECO:0000313" key="4">
    <source>
        <dbReference type="Proteomes" id="UP000034344"/>
    </source>
</evidence>
<dbReference type="InterPro" id="IPR011048">
    <property type="entry name" value="Haem_d1_sf"/>
</dbReference>
<gene>
    <name evidence="3" type="ORF">US11_C0003G0035</name>
</gene>
<dbReference type="STRING" id="1618480.US11_C0003G0035"/>
<evidence type="ECO:0000256" key="2">
    <source>
        <dbReference type="SAM" id="Phobius"/>
    </source>
</evidence>
<accession>A0A0G0E8Q4</accession>
<dbReference type="EMBL" id="LBRS01000003">
    <property type="protein sequence ID" value="KKQ01892.1"/>
    <property type="molecule type" value="Genomic_DNA"/>
</dbReference>
<proteinExistence type="predicted"/>
<keyword evidence="2" id="KW-0812">Transmembrane</keyword>
<name>A0A0G0E8Q4_9BACT</name>
<sequence length="665" mass="75650">MKQSNAGNIIKAIIASIVIVILAATALSTLLLFSKNKPQKLSSTKFNSFEKFTSESQFKEYLQKAAKNQSRESSLMMKGLRPEAAPTTTSDLDQSYQTGEPGRVSQTNVQVIGIDEPDIVKTNGTDLYFAGFNNRIYEEPIPDTFPNKMIMPPDIIANLVKSFRIFPVSELSTNATIKNYGDLLLYKTTLVIFDEQGNNSRRGIYGYDVSNPTKPKESWRINYKDNTYKIQARLYDKKIYLVTVTNSEINKPCPIVLFTRDNNPLSIRCTDIYHPVMPVSTDSIYTVSKIDTRTGEVEKTVSFVGSSQESVLYMSRENLYVSYSFASDYLPIFNDFINENTDIFPLSLAQKLQKLQTYDISENAKMVEFETLLGNYLNGLDSDKRLTLENNLNNRVKAYLTKRNRDLEKTGIVKININNFAIDALGEIPGKPLNQYSMDEYKNHLRIATTVGSNNLFWRFGSNTNQTVNDVYVLNNDLKISGSVLNLGKNERIYSARFIQDRGYVVTFRQTDPFYIIDLSNPNNPQLSGELKIPGYSSYLHPLTSNIILGVGKENQQVKLSLFDVSNASSPQEIDKFLMDEYWSEIIDNPRAFLVDEQFKIFFIPGSKGGYVFSYENNKLSLTKAFEGIQTKRAVYVNNYLYIITEQGIIVVDEKTWDRVKELSF</sequence>
<evidence type="ECO:0000313" key="3">
    <source>
        <dbReference type="EMBL" id="KKQ01892.1"/>
    </source>
</evidence>
<dbReference type="PATRIC" id="fig|1618480.3.peg.277"/>
<dbReference type="InterPro" id="IPR014441">
    <property type="entry name" value="UCP006425_b-propeller"/>
</dbReference>
<reference evidence="3 4" key="1">
    <citation type="journal article" date="2015" name="Nature">
        <title>rRNA introns, odd ribosomes, and small enigmatic genomes across a large radiation of phyla.</title>
        <authorList>
            <person name="Brown C.T."/>
            <person name="Hug L.A."/>
            <person name="Thomas B.C."/>
            <person name="Sharon I."/>
            <person name="Castelle C.J."/>
            <person name="Singh A."/>
            <person name="Wilkins M.J."/>
            <person name="Williams K.H."/>
            <person name="Banfield J.F."/>
        </authorList>
    </citation>
    <scope>NUCLEOTIDE SEQUENCE [LARGE SCALE GENOMIC DNA]</scope>
</reference>
<dbReference type="PIRSF" id="PIRSF006425">
    <property type="entry name" value="UCP006425_WD40"/>
    <property type="match status" value="1"/>
</dbReference>
<feature type="transmembrane region" description="Helical" evidence="2">
    <location>
        <begin position="12"/>
        <end position="33"/>
    </location>
</feature>
<evidence type="ECO:0000256" key="1">
    <source>
        <dbReference type="SAM" id="MobiDB-lite"/>
    </source>
</evidence>
<feature type="region of interest" description="Disordered" evidence="1">
    <location>
        <begin position="69"/>
        <end position="100"/>
    </location>
</feature>
<dbReference type="Proteomes" id="UP000034344">
    <property type="component" value="Unassembled WGS sequence"/>
</dbReference>
<protein>
    <submittedName>
        <fullName evidence="3">Beta propeller domain protein</fullName>
    </submittedName>
</protein>
<dbReference type="SUPFAM" id="SSF51004">
    <property type="entry name" value="C-terminal (heme d1) domain of cytochrome cd1-nitrite reductase"/>
    <property type="match status" value="1"/>
</dbReference>
<organism evidence="3 4">
    <name type="scientific">Candidatus Roizmanbacteria bacterium GW2011_GWA2_36_23</name>
    <dbReference type="NCBI Taxonomy" id="1618480"/>
    <lineage>
        <taxon>Bacteria</taxon>
        <taxon>Candidatus Roizmaniibacteriota</taxon>
    </lineage>
</organism>